<dbReference type="EMBL" id="OJIN01000101">
    <property type="protein sequence ID" value="SPD73488.1"/>
    <property type="molecule type" value="Genomic_DNA"/>
</dbReference>
<protein>
    <submittedName>
        <fullName evidence="2">Uncharacterized protein</fullName>
    </submittedName>
</protein>
<name>A0A445MVK3_9BACT</name>
<organism evidence="2">
    <name type="scientific">uncultured Desulfobacterium sp</name>
    <dbReference type="NCBI Taxonomy" id="201089"/>
    <lineage>
        <taxon>Bacteria</taxon>
        <taxon>Pseudomonadati</taxon>
        <taxon>Thermodesulfobacteriota</taxon>
        <taxon>Desulfobacteria</taxon>
        <taxon>Desulfobacterales</taxon>
        <taxon>Desulfobacteriaceae</taxon>
        <taxon>Desulfobacterium</taxon>
        <taxon>environmental samples</taxon>
    </lineage>
</organism>
<keyword evidence="1" id="KW-1133">Transmembrane helix</keyword>
<gene>
    <name evidence="2" type="ORF">PITCH_A190064</name>
</gene>
<evidence type="ECO:0000256" key="1">
    <source>
        <dbReference type="SAM" id="Phobius"/>
    </source>
</evidence>
<evidence type="ECO:0000313" key="2">
    <source>
        <dbReference type="EMBL" id="SPD73488.1"/>
    </source>
</evidence>
<feature type="transmembrane region" description="Helical" evidence="1">
    <location>
        <begin position="25"/>
        <end position="44"/>
    </location>
</feature>
<accession>A0A445MVK3</accession>
<reference evidence="2" key="1">
    <citation type="submission" date="2018-01" db="EMBL/GenBank/DDBJ databases">
        <authorList>
            <person name="Regsiter A."/>
            <person name="William W."/>
        </authorList>
    </citation>
    <scope>NUCLEOTIDE SEQUENCE</scope>
    <source>
        <strain evidence="2">TRIP AH-1</strain>
    </source>
</reference>
<sequence>MTPTIISLKLEVALHEKKTTQAMHALLLTGTYCLLGAVDLPFWFPPI</sequence>
<keyword evidence="1" id="KW-0812">Transmembrane</keyword>
<dbReference type="AlphaFoldDB" id="A0A445MVK3"/>
<proteinExistence type="predicted"/>
<keyword evidence="1" id="KW-0472">Membrane</keyword>